<dbReference type="AlphaFoldDB" id="A0A420YNR8"/>
<dbReference type="SUPFAM" id="SSF51905">
    <property type="entry name" value="FAD/NAD(P)-binding domain"/>
    <property type="match status" value="1"/>
</dbReference>
<gene>
    <name evidence="6" type="ORF">DL546_009059</name>
</gene>
<evidence type="ECO:0000313" key="6">
    <source>
        <dbReference type="EMBL" id="RKU49539.1"/>
    </source>
</evidence>
<sequence length="296" mass="32893">MDRSQWGKAANHFATHDDGTVTVYFDDGTSTEGSLLVSCEGRNSRIRRQLFPDHENYHIPVGCVGATMYATADEVEPLRQLDPFFLHGTASHNDAFAYFSLLEAPIHKNDEKDDTYTCQVIVSWPIREGRDSVFSSINTETNDGRISLLKRFALTWAEPFRSLVLNMPKLTKTTRITLSDWSPPCGLRTSGSVALVGDALHAMAMYRGEAVNHAIVDVVDFVELVLPVLTGEEGDGNLRTALNRYEDKVVERARPAVLASRQACLDAHNWEHAEGGSPLLSKRAMFDEFDEGSICD</sequence>
<keyword evidence="2" id="KW-0285">Flavoprotein</keyword>
<evidence type="ECO:0000256" key="4">
    <source>
        <dbReference type="ARBA" id="ARBA00023002"/>
    </source>
</evidence>
<evidence type="ECO:0008006" key="8">
    <source>
        <dbReference type="Google" id="ProtNLM"/>
    </source>
</evidence>
<dbReference type="EMBL" id="QVQW01000001">
    <property type="protein sequence ID" value="RKU49539.1"/>
    <property type="molecule type" value="Genomic_DNA"/>
</dbReference>
<dbReference type="PANTHER" id="PTHR47178">
    <property type="entry name" value="MONOOXYGENASE, FAD-BINDING"/>
    <property type="match status" value="1"/>
</dbReference>
<comment type="cofactor">
    <cofactor evidence="1">
        <name>FAD</name>
        <dbReference type="ChEBI" id="CHEBI:57692"/>
    </cofactor>
</comment>
<dbReference type="STRING" id="177199.A0A420YNR8"/>
<dbReference type="InterPro" id="IPR036188">
    <property type="entry name" value="FAD/NAD-bd_sf"/>
</dbReference>
<evidence type="ECO:0000256" key="3">
    <source>
        <dbReference type="ARBA" id="ARBA00022827"/>
    </source>
</evidence>
<proteinExistence type="predicted"/>
<dbReference type="Proteomes" id="UP000275385">
    <property type="component" value="Unassembled WGS sequence"/>
</dbReference>
<dbReference type="OrthoDB" id="47494at2759"/>
<organism evidence="6 7">
    <name type="scientific">Coniochaeta pulveracea</name>
    <dbReference type="NCBI Taxonomy" id="177199"/>
    <lineage>
        <taxon>Eukaryota</taxon>
        <taxon>Fungi</taxon>
        <taxon>Dikarya</taxon>
        <taxon>Ascomycota</taxon>
        <taxon>Pezizomycotina</taxon>
        <taxon>Sordariomycetes</taxon>
        <taxon>Sordariomycetidae</taxon>
        <taxon>Coniochaetales</taxon>
        <taxon>Coniochaetaceae</taxon>
        <taxon>Coniochaeta</taxon>
    </lineage>
</organism>
<dbReference type="Gene3D" id="3.50.50.60">
    <property type="entry name" value="FAD/NAD(P)-binding domain"/>
    <property type="match status" value="1"/>
</dbReference>
<evidence type="ECO:0000256" key="5">
    <source>
        <dbReference type="ARBA" id="ARBA00023033"/>
    </source>
</evidence>
<reference evidence="6 7" key="1">
    <citation type="submission" date="2018-08" db="EMBL/GenBank/DDBJ databases">
        <title>Draft genome of the lignicolous fungus Coniochaeta pulveracea.</title>
        <authorList>
            <person name="Borstlap C.J."/>
            <person name="De Witt R.N."/>
            <person name="Botha A."/>
            <person name="Volschenk H."/>
        </authorList>
    </citation>
    <scope>NUCLEOTIDE SEQUENCE [LARGE SCALE GENOMIC DNA]</scope>
    <source>
        <strain evidence="6 7">CAB683</strain>
    </source>
</reference>
<keyword evidence="4" id="KW-0560">Oxidoreductase</keyword>
<dbReference type="PANTHER" id="PTHR47178:SF1">
    <property type="entry name" value="FAD-BINDING DOMAIN-CONTAINING PROTEIN-RELATED"/>
    <property type="match status" value="1"/>
</dbReference>
<protein>
    <recommendedName>
        <fullName evidence="8">FAD-binding domain-containing protein</fullName>
    </recommendedName>
</protein>
<evidence type="ECO:0000313" key="7">
    <source>
        <dbReference type="Proteomes" id="UP000275385"/>
    </source>
</evidence>
<keyword evidence="3" id="KW-0274">FAD</keyword>
<comment type="caution">
    <text evidence="6">The sequence shown here is derived from an EMBL/GenBank/DDBJ whole genome shotgun (WGS) entry which is preliminary data.</text>
</comment>
<name>A0A420YNR8_9PEZI</name>
<evidence type="ECO:0000256" key="1">
    <source>
        <dbReference type="ARBA" id="ARBA00001974"/>
    </source>
</evidence>
<keyword evidence="7" id="KW-1185">Reference proteome</keyword>
<dbReference type="GO" id="GO:0004497">
    <property type="term" value="F:monooxygenase activity"/>
    <property type="evidence" value="ECO:0007669"/>
    <property type="project" value="UniProtKB-KW"/>
</dbReference>
<evidence type="ECO:0000256" key="2">
    <source>
        <dbReference type="ARBA" id="ARBA00022630"/>
    </source>
</evidence>
<keyword evidence="5" id="KW-0503">Monooxygenase</keyword>
<accession>A0A420YNR8</accession>